<dbReference type="Pfam" id="PF26182">
    <property type="entry name" value="Ig_NUP210_5th"/>
    <property type="match status" value="1"/>
</dbReference>
<evidence type="ECO:0000259" key="8">
    <source>
        <dbReference type="Pfam" id="PF22967"/>
    </source>
</evidence>
<dbReference type="InterPro" id="IPR057586">
    <property type="entry name" value="Ig_NUP210_16th"/>
</dbReference>
<gene>
    <name evidence="14" type="primary">PO210</name>
</gene>
<dbReference type="InterPro" id="IPR055094">
    <property type="entry name" value="NUP210_Ig15"/>
</dbReference>
<keyword evidence="2" id="KW-0472">Membrane</keyword>
<evidence type="ECO:0000259" key="12">
    <source>
        <dbReference type="Pfam" id="PF25354"/>
    </source>
</evidence>
<dbReference type="Pfam" id="PF22963">
    <property type="entry name" value="Ig_NUP210_3rd"/>
    <property type="match status" value="1"/>
</dbReference>
<feature type="compositionally biased region" description="Polar residues" evidence="1">
    <location>
        <begin position="1833"/>
        <end position="1858"/>
    </location>
</feature>
<dbReference type="PANTHER" id="PTHR23019:SF0">
    <property type="entry name" value="NUCLEAR PORE MEMBRANE GLYCOPROTEIN 210"/>
    <property type="match status" value="1"/>
</dbReference>
<dbReference type="InterPro" id="IPR055095">
    <property type="entry name" value="NUP210_Ig_C"/>
</dbReference>
<evidence type="ECO:0000259" key="11">
    <source>
        <dbReference type="Pfam" id="PF24935"/>
    </source>
</evidence>
<dbReference type="Pfam" id="PF22957">
    <property type="entry name" value="NUP210_Ig"/>
    <property type="match status" value="1"/>
</dbReference>
<proteinExistence type="predicted"/>
<feature type="region of interest" description="Disordered" evidence="1">
    <location>
        <begin position="1833"/>
        <end position="1878"/>
    </location>
</feature>
<feature type="domain" description="NUP210 Ig-like" evidence="13">
    <location>
        <begin position="1178"/>
        <end position="1270"/>
    </location>
</feature>
<dbReference type="Pfam" id="PF22967">
    <property type="entry name" value="Ig_NUP210_1st"/>
    <property type="match status" value="1"/>
</dbReference>
<feature type="domain" description="NUP210 Ig-like" evidence="5">
    <location>
        <begin position="1376"/>
        <end position="1466"/>
    </location>
</feature>
<dbReference type="Pfam" id="PF25354">
    <property type="entry name" value="Ig_NUP210_16th"/>
    <property type="match status" value="1"/>
</dbReference>
<feature type="domain" description="NUP210 Ig-like" evidence="11">
    <location>
        <begin position="539"/>
        <end position="623"/>
    </location>
</feature>
<evidence type="ECO:0000259" key="10">
    <source>
        <dbReference type="Pfam" id="PF24902"/>
    </source>
</evidence>
<dbReference type="Pfam" id="PF22969">
    <property type="entry name" value="Ig_NUP210_2nd"/>
    <property type="match status" value="1"/>
</dbReference>
<feature type="domain" description="NUP210 Ig-like" evidence="7">
    <location>
        <begin position="240"/>
        <end position="318"/>
    </location>
</feature>
<evidence type="ECO:0000259" key="4">
    <source>
        <dbReference type="Pfam" id="PF22957"/>
    </source>
</evidence>
<evidence type="ECO:0000256" key="2">
    <source>
        <dbReference type="SAM" id="Phobius"/>
    </source>
</evidence>
<feature type="domain" description="NUP210 Ig-like" evidence="9">
    <location>
        <begin position="121"/>
        <end position="231"/>
    </location>
</feature>
<accession>A0A034VFK7</accession>
<organism evidence="14">
    <name type="scientific">Bactrocera dorsalis</name>
    <name type="common">Oriental fruit fly</name>
    <name type="synonym">Dacus dorsalis</name>
    <dbReference type="NCBI Taxonomy" id="27457"/>
    <lineage>
        <taxon>Eukaryota</taxon>
        <taxon>Metazoa</taxon>
        <taxon>Ecdysozoa</taxon>
        <taxon>Arthropoda</taxon>
        <taxon>Hexapoda</taxon>
        <taxon>Insecta</taxon>
        <taxon>Pterygota</taxon>
        <taxon>Neoptera</taxon>
        <taxon>Endopterygota</taxon>
        <taxon>Diptera</taxon>
        <taxon>Brachycera</taxon>
        <taxon>Muscomorpha</taxon>
        <taxon>Tephritoidea</taxon>
        <taxon>Tephritidae</taxon>
        <taxon>Bactrocera</taxon>
        <taxon>Bactrocera</taxon>
    </lineage>
</organism>
<dbReference type="InterPro" id="IPR056899">
    <property type="entry name" value="Ig_NUP210_9th"/>
</dbReference>
<evidence type="ECO:0000259" key="5">
    <source>
        <dbReference type="Pfam" id="PF22959"/>
    </source>
</evidence>
<protein>
    <submittedName>
        <fullName evidence="14">Nuclear pore membrane glycoprotein 210</fullName>
    </submittedName>
</protein>
<keyword evidence="3" id="KW-0732">Signal</keyword>
<dbReference type="InterPro" id="IPR055097">
    <property type="entry name" value="Ig_NUP210_2nd"/>
</dbReference>
<dbReference type="Pfam" id="PF24935">
    <property type="entry name" value="Ig_NUP210_6th"/>
    <property type="match status" value="1"/>
</dbReference>
<feature type="domain" description="NUP210 Ig-like" evidence="6">
    <location>
        <begin position="646"/>
        <end position="742"/>
    </location>
</feature>
<keyword evidence="2" id="KW-1133">Transmembrane helix</keyword>
<reference evidence="14" key="1">
    <citation type="journal article" date="2014" name="BMC Genomics">
        <title>Characterizing the developmental transcriptome of the oriental fruit fly, Bactrocera dorsalis (Diptera: Tephritidae) through comparative genomic analysis with Drosophila melanogaster utilizing modENCODE datasets.</title>
        <authorList>
            <person name="Geib S.M."/>
            <person name="Calla B."/>
            <person name="Hall B."/>
            <person name="Hou S."/>
            <person name="Manoukis N.C."/>
        </authorList>
    </citation>
    <scope>NUCLEOTIDE SEQUENCE</scope>
    <source>
        <strain evidence="14">Punador</strain>
    </source>
</reference>
<dbReference type="InterPro" id="IPR055099">
    <property type="entry name" value="Ig_NUP210_7th"/>
</dbReference>
<dbReference type="InterPro" id="IPR055098">
    <property type="entry name" value="Ig_NUP210_3rd"/>
</dbReference>
<evidence type="ECO:0000256" key="3">
    <source>
        <dbReference type="SAM" id="SignalP"/>
    </source>
</evidence>
<dbReference type="InterPro" id="IPR058779">
    <property type="entry name" value="Ig_NUP210_13th"/>
</dbReference>
<evidence type="ECO:0000259" key="6">
    <source>
        <dbReference type="Pfam" id="PF22962"/>
    </source>
</evidence>
<dbReference type="EMBL" id="GAKP01018614">
    <property type="protein sequence ID" value="JAC40338.1"/>
    <property type="molecule type" value="Transcribed_RNA"/>
</dbReference>
<dbReference type="InterPro" id="IPR055096">
    <property type="entry name" value="Ig_NUP210_1st"/>
</dbReference>
<evidence type="ECO:0000256" key="1">
    <source>
        <dbReference type="SAM" id="MobiDB-lite"/>
    </source>
</evidence>
<dbReference type="GO" id="GO:0005643">
    <property type="term" value="C:nuclear pore"/>
    <property type="evidence" value="ECO:0007669"/>
    <property type="project" value="TreeGrafter"/>
</dbReference>
<feature type="compositionally biased region" description="Polar residues" evidence="1">
    <location>
        <begin position="1868"/>
        <end position="1878"/>
    </location>
</feature>
<dbReference type="Pfam" id="PF24902">
    <property type="entry name" value="Ig_NUP210_9th"/>
    <property type="match status" value="1"/>
</dbReference>
<feature type="domain" description="NUP210 C-terminal Ig-like" evidence="4">
    <location>
        <begin position="1586"/>
        <end position="1711"/>
    </location>
</feature>
<evidence type="ECO:0000259" key="13">
    <source>
        <dbReference type="Pfam" id="PF26181"/>
    </source>
</evidence>
<keyword evidence="2" id="KW-0812">Transmembrane</keyword>
<feature type="domain" description="NUP210 Ig-like" evidence="12">
    <location>
        <begin position="1478"/>
        <end position="1515"/>
    </location>
</feature>
<dbReference type="PANTHER" id="PTHR23019">
    <property type="entry name" value="NUCLEAR PORE MEMBRANE GLYCOPROTEIN GP210-RELATED"/>
    <property type="match status" value="1"/>
</dbReference>
<dbReference type="OrthoDB" id="361283at2759"/>
<evidence type="ECO:0000259" key="7">
    <source>
        <dbReference type="Pfam" id="PF22963"/>
    </source>
</evidence>
<feature type="chain" id="PRO_5001561659" evidence="3">
    <location>
        <begin position="19"/>
        <end position="1902"/>
    </location>
</feature>
<dbReference type="InterPro" id="IPR045197">
    <property type="entry name" value="NUP210-like"/>
</dbReference>
<sequence>MACKVFWVLFAIVALSSAVASTKLNYPRVLLPIFNQISVNFTLEVIEKGCFKWTSSRQDLILITPLYEDVESECSYRATVTVLTRERRHNAAIVLAEDLTTGESLRCDVILDVIDKLGVRTTTRQLFLEEAPETFELRAEDSQGNEFTSLEGIEFSWVISSLGGRSGSKNFAPALRFLTFGESPYHAVPPALEKFEAQRMKGYMVLLEGINTGTAKVTISIPHPEYSHVPKMEVYINVLANIILEPSDVHLLSGDKINFRILQLKKGKLQEISLNDQYFLEIENTNVATIKGTSITALKLGTTTVVLRDRNAPIDEENSNLDSAIVKASTPSARVTVAEPVRLGLSLLPHNNWITVEGEKHEIALDLYTRDDKKITLGSQYAMQSEFDEVLFYIIQKNKNGSRIYGEAIRQGISPVYGYFKELTAQAELQIHSELLLSPSKVVLPFDPNVSKVQKIQFHARGGDGLYTWHSQNQRTLHISQTGLATTVIRHTDGKRTQMDTLEEGTLLATHASIRVALSKNPKITRQADVYFVPPFKLEIIQYNFETALKDYVRLHVAVYANVNQTLVPYTRCENLVFDFEFSNKIFQVDTNEQTTQMFNDACQVVHLRSTAVGLTNLRISYKFQDRVLKDEVTLSVFEPLAVLNPSANEVVLPIGASRNVIYENGPQKMFTLESELTKSVEYDSAVAQVSEMNYDTQEPLHVFNVMCLKVGKTTLSFNIHNALSNSNFQPYISNFVTTIHCVKPRFLNLYATEQLRTSCPMEVKNSLLHIKERDDKFEIEIEVQDSKNRKLMNITSLFIDWEFNAGDERYQKDAIMHYRRTEEELYEGVRLPARDVLITTIANVAQNFRIKGIVTRYDATVLKKHNIYPEEPNFAVKNSKTGEMYTPVIENEIRFMAVNSTLFPSDHVSIFMAKNRRERIPITQGSGFYDFELYDQNVVSVEYDAKEKELVITPLRVGHARLEVIDRCLMTEPAHLSISVVTIGSIRVEAPDRVERTKSIEAIVKLYDSNDNLLQIDPFNLHMYELSEEIFNADILSVSLGEQHDLQIGEVKYIITGNNLGETKIVFTAGSEDLKVGSEPVNVQVFPPLRLYPRNSTLVVGSSLQIYYHGGPQPDVNIVYYVHDRKVISMESAIVTAHKLGTTKITGKCIMTNPGNGKEVVISADTVEVHVVPFVNIQVKTPLVRIRSGAVMPAAVWGVPDLSPMVLGTLENMRVTWATNQPDVVDIYNVFADSGVEYDTTDLISVRVKALNPGKVKIQATVELSTGQKITNSVEVVVFKILELESPKHITMDWILVAPRSTLQLKANLDDVLYKLDSDSTGIVKVSTDGVVRTQDTLGRDLIIAKTFEQTLPIGVEVKNIQYILATLAYPTSRLKQSEAKIPRGMNFVLKISLHDNLGNEFSHNIEDVNGLKYDLSRKDIVDVQIGSNLTIAINLPRETNNMIAISLRDTTGVKHAEDYIKLSVAESKNTFPTKTIFSVGDIICFDSPLTLSSVWSSSDEQIIAIDKFTGVARVLGNRLKLGEKIVVSNGDKASGSAIKYDVEVRDADVIQLLKSFDIFSGSTYRGHLVVRNHLQVDKFTNLLARNISKCSSALERMSTVKLFTCRLASKQALGRKLLEHYAVTPIFEAATGRYACQIELSSNFNEVLSIVKTNDVHFDLEAQLPNGLSDVMSLKFVPGVRVTPEALQATELQEQDLTITGLDKVLQKVEVKASDAKYLQVIQEVKAHGSLQYKVRILHELPTDEQLFIRVHSPTTQQDIEIPIMGANTLLQTCSAQPFSNSSSFFVKVVSNIGLIVTALVALGFTVWLYVFLSPQQSTTEINADVFSTSMKNKSRNTSTPTTPASQGSPTTQMYPNLSPYYGQRRSPNSSNGLSSGIDTQVYGDSILMSPQQRVNRRYL</sequence>
<dbReference type="Pfam" id="PF22962">
    <property type="entry name" value="Ig_NUP210_7th"/>
    <property type="match status" value="1"/>
</dbReference>
<feature type="transmembrane region" description="Helical" evidence="2">
    <location>
        <begin position="1791"/>
        <end position="1815"/>
    </location>
</feature>
<dbReference type="Pfam" id="PF26181">
    <property type="entry name" value="Ig_NUP210_13th"/>
    <property type="match status" value="1"/>
</dbReference>
<evidence type="ECO:0000259" key="9">
    <source>
        <dbReference type="Pfam" id="PF22969"/>
    </source>
</evidence>
<name>A0A034VFK7_BACDO</name>
<feature type="domain" description="NUP210 Ig-like" evidence="10">
    <location>
        <begin position="907"/>
        <end position="981"/>
    </location>
</feature>
<evidence type="ECO:0000313" key="14">
    <source>
        <dbReference type="EMBL" id="JAC40338.1"/>
    </source>
</evidence>
<feature type="domain" description="NUP210 Ig-like" evidence="8">
    <location>
        <begin position="22"/>
        <end position="112"/>
    </location>
</feature>
<dbReference type="Pfam" id="PF22959">
    <property type="entry name" value="Ig_NUP210_15th"/>
    <property type="match status" value="1"/>
</dbReference>
<dbReference type="InterPro" id="IPR056898">
    <property type="entry name" value="Ig_NUP210_6th"/>
</dbReference>
<feature type="signal peptide" evidence="3">
    <location>
        <begin position="1"/>
        <end position="18"/>
    </location>
</feature>